<feature type="compositionally biased region" description="Polar residues" evidence="1">
    <location>
        <begin position="1"/>
        <end position="11"/>
    </location>
</feature>
<gene>
    <name evidence="2" type="ORF">KHB02_12715</name>
</gene>
<organism evidence="2">
    <name type="scientific">Neobacillus citreus</name>
    <dbReference type="NCBI Taxonomy" id="2833578"/>
    <lineage>
        <taxon>Bacteria</taxon>
        <taxon>Bacillati</taxon>
        <taxon>Bacillota</taxon>
        <taxon>Bacilli</taxon>
        <taxon>Bacillales</taxon>
        <taxon>Bacillaceae</taxon>
        <taxon>Neobacillus</taxon>
    </lineage>
</organism>
<comment type="caution">
    <text evidence="2">The sequence shown here is derived from an EMBL/GenBank/DDBJ whole genome shotgun (WGS) entry which is preliminary data.</text>
</comment>
<accession>A0A942SZ33</accession>
<reference evidence="2" key="1">
    <citation type="submission" date="2021-05" db="EMBL/GenBank/DDBJ databases">
        <title>Novel Bacillus species.</title>
        <authorList>
            <person name="Liu G."/>
        </authorList>
    </citation>
    <scope>NUCLEOTIDE SEQUENCE</scope>
    <source>
        <strain evidence="2">FJAT-50051</strain>
    </source>
</reference>
<evidence type="ECO:0000256" key="1">
    <source>
        <dbReference type="SAM" id="MobiDB-lite"/>
    </source>
</evidence>
<proteinExistence type="predicted"/>
<protein>
    <submittedName>
        <fullName evidence="2">Uncharacterized protein</fullName>
    </submittedName>
</protein>
<feature type="compositionally biased region" description="Acidic residues" evidence="1">
    <location>
        <begin position="72"/>
        <end position="81"/>
    </location>
</feature>
<name>A0A942SZ33_9BACI</name>
<sequence>MTDQRGNTTHSPEVDDQLAHEAQSIVQGHGSNAHVEEFRQSEPVPDDTDDAETVQASGYAGDGEGALRADGTDIDAPDDPDGVAAETRDGSGEGADETVYTTESGEEH</sequence>
<feature type="region of interest" description="Disordered" evidence="1">
    <location>
        <begin position="1"/>
        <end position="108"/>
    </location>
</feature>
<dbReference type="EMBL" id="JAGYPE010000002">
    <property type="protein sequence ID" value="MBS4182251.1"/>
    <property type="molecule type" value="Genomic_DNA"/>
</dbReference>
<evidence type="ECO:0000313" key="2">
    <source>
        <dbReference type="EMBL" id="MBS4182251.1"/>
    </source>
</evidence>
<dbReference type="AlphaFoldDB" id="A0A942SZ33"/>
<feature type="compositionally biased region" description="Polar residues" evidence="1">
    <location>
        <begin position="99"/>
        <end position="108"/>
    </location>
</feature>